<feature type="domain" description="CHAT" evidence="1">
    <location>
        <begin position="277"/>
        <end position="526"/>
    </location>
</feature>
<dbReference type="Proteomes" id="UP000494363">
    <property type="component" value="Unassembled WGS sequence"/>
</dbReference>
<accession>A0A6J5EU27</accession>
<dbReference type="InterPro" id="IPR024983">
    <property type="entry name" value="CHAT_dom"/>
</dbReference>
<name>A0A6J5EU27_9BURK</name>
<evidence type="ECO:0000259" key="1">
    <source>
        <dbReference type="Pfam" id="PF12770"/>
    </source>
</evidence>
<protein>
    <recommendedName>
        <fullName evidence="1">CHAT domain-containing protein</fullName>
    </recommendedName>
</protein>
<gene>
    <name evidence="2" type="ORF">LMG29542_06261</name>
</gene>
<evidence type="ECO:0000313" key="3">
    <source>
        <dbReference type="Proteomes" id="UP000494363"/>
    </source>
</evidence>
<organism evidence="2 3">
    <name type="scientific">Paraburkholderia humisilvae</name>
    <dbReference type="NCBI Taxonomy" id="627669"/>
    <lineage>
        <taxon>Bacteria</taxon>
        <taxon>Pseudomonadati</taxon>
        <taxon>Pseudomonadota</taxon>
        <taxon>Betaproteobacteria</taxon>
        <taxon>Burkholderiales</taxon>
        <taxon>Burkholderiaceae</taxon>
        <taxon>Paraburkholderia</taxon>
    </lineage>
</organism>
<reference evidence="2 3" key="1">
    <citation type="submission" date="2020-04" db="EMBL/GenBank/DDBJ databases">
        <authorList>
            <person name="De Canck E."/>
        </authorList>
    </citation>
    <scope>NUCLEOTIDE SEQUENCE [LARGE SCALE GENOMIC DNA]</scope>
    <source>
        <strain evidence="2 3">LMG 29542</strain>
    </source>
</reference>
<keyword evidence="3" id="KW-1185">Reference proteome</keyword>
<evidence type="ECO:0000313" key="2">
    <source>
        <dbReference type="EMBL" id="CAB3770088.1"/>
    </source>
</evidence>
<dbReference type="AlphaFoldDB" id="A0A6J5EU27"/>
<dbReference type="RefSeq" id="WP_175231424.1">
    <property type="nucleotide sequence ID" value="NZ_CADIKH010000044.1"/>
</dbReference>
<proteinExistence type="predicted"/>
<dbReference type="EMBL" id="CADIKH010000044">
    <property type="protein sequence ID" value="CAB3770088.1"/>
    <property type="molecule type" value="Genomic_DNA"/>
</dbReference>
<sequence>MTPTDSGRKTILLVSEDDEKEALFIGHVELLDDAVKDDFPEALQFSGAKITRKSYADRARDALNPSLAAAIRPVLIILDAQVREYRDQGPQLDDKPAIDFLLWLDTTLPDVPVLVVAPEPGEVIQRRVLGRRNTSLLCIGERKASGQGDVMAFAEALAGLALSGATKRRRYTIDVGLNSARYRVFNDRYQVISSSEIAYNDDSAIDEILEGIEQQRAPFDVRANQSLLRSWGKHLFNLLIKDTVGTHLVERLRMMPVAAEEPRTEVDLRFEIDLRVPEREKLFNLPLELVNYNRSFLCSRVPTARNIRFTLTGDLSTDKTVRPLADSCQVLFVKSKVSKTNVVKDEAGNRIRGMEFSKLENVDRELDTLTHYMTPEGKRRVQALTVIGDENPPLSGLALRDRLRDTIVEGEFDVVHFAGHSMNTGAHGGTYLILPGAPGEALAVKMASVARWLSEGGCHLMVLSSCEGASAVTAMETMKGGIGAVVGFRWNVDDDLCAEYFARFYRSYFWHGCTISESFRDACDEAVSTVDLMPTWASAVAVLKD</sequence>
<dbReference type="Pfam" id="PF12770">
    <property type="entry name" value="CHAT"/>
    <property type="match status" value="1"/>
</dbReference>